<name>A0A1F6VGD7_9BACT</name>
<reference evidence="2 3" key="1">
    <citation type="journal article" date="2016" name="Nat. Commun.">
        <title>Thousands of microbial genomes shed light on interconnected biogeochemical processes in an aquifer system.</title>
        <authorList>
            <person name="Anantharaman K."/>
            <person name="Brown C.T."/>
            <person name="Hug L.A."/>
            <person name="Sharon I."/>
            <person name="Castelle C.J."/>
            <person name="Probst A.J."/>
            <person name="Thomas B.C."/>
            <person name="Singh A."/>
            <person name="Wilkins M.J."/>
            <person name="Karaoz U."/>
            <person name="Brodie E.L."/>
            <person name="Williams K.H."/>
            <person name="Hubbard S.S."/>
            <person name="Banfield J.F."/>
        </authorList>
    </citation>
    <scope>NUCLEOTIDE SEQUENCE [LARGE SCALE GENOMIC DNA]</scope>
</reference>
<accession>A0A1F6VGD7</accession>
<evidence type="ECO:0000256" key="1">
    <source>
        <dbReference type="SAM" id="Phobius"/>
    </source>
</evidence>
<feature type="transmembrane region" description="Helical" evidence="1">
    <location>
        <begin position="12"/>
        <end position="33"/>
    </location>
</feature>
<evidence type="ECO:0000313" key="2">
    <source>
        <dbReference type="EMBL" id="OGI68664.1"/>
    </source>
</evidence>
<comment type="caution">
    <text evidence="2">The sequence shown here is derived from an EMBL/GenBank/DDBJ whole genome shotgun (WGS) entry which is preliminary data.</text>
</comment>
<keyword evidence="1" id="KW-1133">Transmembrane helix</keyword>
<dbReference type="EMBL" id="MFTS01000002">
    <property type="protein sequence ID" value="OGI68664.1"/>
    <property type="molecule type" value="Genomic_DNA"/>
</dbReference>
<keyword evidence="1" id="KW-0472">Membrane</keyword>
<evidence type="ECO:0000313" key="3">
    <source>
        <dbReference type="Proteomes" id="UP000178235"/>
    </source>
</evidence>
<gene>
    <name evidence="2" type="ORF">A2738_03520</name>
</gene>
<protein>
    <submittedName>
        <fullName evidence="2">Uncharacterized protein</fullName>
    </submittedName>
</protein>
<sequence>MEPNQIQKKPNSTLMSSIVIIIIVLIIGGIYFWKTNQEEKIETPNSDLAADDTARIEAELNNMDLDSLDEGI</sequence>
<organism evidence="2 3">
    <name type="scientific">Candidatus Nomurabacteria bacterium RIFCSPHIGHO2_01_FULL_42_15</name>
    <dbReference type="NCBI Taxonomy" id="1801742"/>
    <lineage>
        <taxon>Bacteria</taxon>
        <taxon>Candidatus Nomuraibacteriota</taxon>
    </lineage>
</organism>
<dbReference type="Proteomes" id="UP000178235">
    <property type="component" value="Unassembled WGS sequence"/>
</dbReference>
<proteinExistence type="predicted"/>
<keyword evidence="1" id="KW-0812">Transmembrane</keyword>
<dbReference type="AlphaFoldDB" id="A0A1F6VGD7"/>